<proteinExistence type="predicted"/>
<evidence type="ECO:0008006" key="3">
    <source>
        <dbReference type="Google" id="ProtNLM"/>
    </source>
</evidence>
<dbReference type="AlphaFoldDB" id="A0AB34JZQ8"/>
<gene>
    <name evidence="1" type="ORF">AB1Y20_016083</name>
</gene>
<dbReference type="Proteomes" id="UP001515480">
    <property type="component" value="Unassembled WGS sequence"/>
</dbReference>
<organism evidence="1 2">
    <name type="scientific">Prymnesium parvum</name>
    <name type="common">Toxic golden alga</name>
    <dbReference type="NCBI Taxonomy" id="97485"/>
    <lineage>
        <taxon>Eukaryota</taxon>
        <taxon>Haptista</taxon>
        <taxon>Haptophyta</taxon>
        <taxon>Prymnesiophyceae</taxon>
        <taxon>Prymnesiales</taxon>
        <taxon>Prymnesiaceae</taxon>
        <taxon>Prymnesium</taxon>
    </lineage>
</organism>
<dbReference type="EMBL" id="JBGBPQ010000003">
    <property type="protein sequence ID" value="KAL1527415.1"/>
    <property type="molecule type" value="Genomic_DNA"/>
</dbReference>
<reference evidence="1 2" key="1">
    <citation type="journal article" date="2024" name="Science">
        <title>Giant polyketide synthase enzymes in the biosynthesis of giant marine polyether toxins.</title>
        <authorList>
            <person name="Fallon T.R."/>
            <person name="Shende V.V."/>
            <person name="Wierzbicki I.H."/>
            <person name="Pendleton A.L."/>
            <person name="Watervoot N.F."/>
            <person name="Auber R.P."/>
            <person name="Gonzalez D.J."/>
            <person name="Wisecaver J.H."/>
            <person name="Moore B.S."/>
        </authorList>
    </citation>
    <scope>NUCLEOTIDE SEQUENCE [LARGE SCALE GENOMIC DNA]</scope>
    <source>
        <strain evidence="1 2">12B1</strain>
    </source>
</reference>
<name>A0AB34JZQ8_PRYPA</name>
<protein>
    <recommendedName>
        <fullName evidence="3">DUF1795 domain-containing protein</fullName>
    </recommendedName>
</protein>
<evidence type="ECO:0000313" key="2">
    <source>
        <dbReference type="Proteomes" id="UP001515480"/>
    </source>
</evidence>
<evidence type="ECO:0000313" key="1">
    <source>
        <dbReference type="EMBL" id="KAL1527415.1"/>
    </source>
</evidence>
<keyword evidence="2" id="KW-1185">Reference proteome</keyword>
<accession>A0AB34JZQ8</accession>
<sequence>MGLCSSRTEDKLRAVSQQQIDHTMQKAIASKMDRIPDLDRTREWTAEALESLCARDAPWEALEDPMGFSFEYPTRWELIGPVQSSPTQYVRQVRTAHVLQPRHARCSAEMSVSFAAFNHQRPRDQVSVEAFLKLCQHLADGARKVGTVLEQETIAPGGFKASKHPVVRILSHFGQSDQTTTRVEQWLMMSVDRRTFCTITLFNSDLPQYDQYGDMQRRYLDSVSFKPGTFS</sequence>
<comment type="caution">
    <text evidence="1">The sequence shown here is derived from an EMBL/GenBank/DDBJ whole genome shotgun (WGS) entry which is preliminary data.</text>
</comment>